<dbReference type="AlphaFoldDB" id="A0A933SBI7"/>
<name>A0A933SBI7_UNCEI</name>
<accession>A0A933SBI7</accession>
<sequence>MTQLKPGTRVVRLETGEQGTVEEQFIDGYVALTFDDGRPAELSASSLRPIG</sequence>
<organism evidence="1 2">
    <name type="scientific">Eiseniibacteriota bacterium</name>
    <dbReference type="NCBI Taxonomy" id="2212470"/>
    <lineage>
        <taxon>Bacteria</taxon>
        <taxon>Candidatus Eiseniibacteriota</taxon>
    </lineage>
</organism>
<dbReference type="Proteomes" id="UP000696931">
    <property type="component" value="Unassembled WGS sequence"/>
</dbReference>
<protein>
    <submittedName>
        <fullName evidence="1">Uncharacterized protein</fullName>
    </submittedName>
</protein>
<comment type="caution">
    <text evidence="1">The sequence shown here is derived from an EMBL/GenBank/DDBJ whole genome shotgun (WGS) entry which is preliminary data.</text>
</comment>
<gene>
    <name evidence="1" type="ORF">HZA61_01805</name>
</gene>
<evidence type="ECO:0000313" key="1">
    <source>
        <dbReference type="EMBL" id="MBI5168200.1"/>
    </source>
</evidence>
<dbReference type="EMBL" id="JACRIW010000016">
    <property type="protein sequence ID" value="MBI5168200.1"/>
    <property type="molecule type" value="Genomic_DNA"/>
</dbReference>
<reference evidence="1" key="1">
    <citation type="submission" date="2020-07" db="EMBL/GenBank/DDBJ databases">
        <title>Huge and variable diversity of episymbiotic CPR bacteria and DPANN archaea in groundwater ecosystems.</title>
        <authorList>
            <person name="He C.Y."/>
            <person name="Keren R."/>
            <person name="Whittaker M."/>
            <person name="Farag I.F."/>
            <person name="Doudna J."/>
            <person name="Cate J.H.D."/>
            <person name="Banfield J.F."/>
        </authorList>
    </citation>
    <scope>NUCLEOTIDE SEQUENCE</scope>
    <source>
        <strain evidence="1">NC_groundwater_1813_Pr3_B-0.1um_71_17</strain>
    </source>
</reference>
<dbReference type="CDD" id="cd04508">
    <property type="entry name" value="Tudor_SF"/>
    <property type="match status" value="1"/>
</dbReference>
<evidence type="ECO:0000313" key="2">
    <source>
        <dbReference type="Proteomes" id="UP000696931"/>
    </source>
</evidence>
<proteinExistence type="predicted"/>